<dbReference type="KEGG" id="gba:J421_2119"/>
<dbReference type="PANTHER" id="PTHR43798">
    <property type="entry name" value="MONOACYLGLYCEROL LIPASE"/>
    <property type="match status" value="1"/>
</dbReference>
<dbReference type="STRING" id="861299.J421_2119"/>
<dbReference type="AlphaFoldDB" id="W0RFS6"/>
<dbReference type="InterPro" id="IPR050266">
    <property type="entry name" value="AB_hydrolase_sf"/>
</dbReference>
<dbReference type="InterPro" id="IPR029058">
    <property type="entry name" value="AB_hydrolase_fold"/>
</dbReference>
<dbReference type="InParanoid" id="W0RFS6"/>
<gene>
    <name evidence="3" type="ORF">J421_2119</name>
</gene>
<dbReference type="Pfam" id="PF00561">
    <property type="entry name" value="Abhydrolase_1"/>
    <property type="match status" value="1"/>
</dbReference>
<dbReference type="InterPro" id="IPR000073">
    <property type="entry name" value="AB_hydrolase_1"/>
</dbReference>
<dbReference type="GO" id="GO:0016787">
    <property type="term" value="F:hydrolase activity"/>
    <property type="evidence" value="ECO:0007669"/>
    <property type="project" value="UniProtKB-KW"/>
</dbReference>
<dbReference type="RefSeq" id="WP_025411147.1">
    <property type="nucleotide sequence ID" value="NZ_CP007128.1"/>
</dbReference>
<dbReference type="eggNOG" id="COG0596">
    <property type="taxonomic scope" value="Bacteria"/>
</dbReference>
<dbReference type="SUPFAM" id="SSF53474">
    <property type="entry name" value="alpha/beta-Hydrolases"/>
    <property type="match status" value="1"/>
</dbReference>
<evidence type="ECO:0000256" key="1">
    <source>
        <dbReference type="ARBA" id="ARBA00022801"/>
    </source>
</evidence>
<proteinExistence type="predicted"/>
<evidence type="ECO:0000259" key="2">
    <source>
        <dbReference type="Pfam" id="PF00561"/>
    </source>
</evidence>
<dbReference type="OrthoDB" id="9808398at2"/>
<dbReference type="PANTHER" id="PTHR43798:SF31">
    <property type="entry name" value="AB HYDROLASE SUPERFAMILY PROTEIN YCLE"/>
    <property type="match status" value="1"/>
</dbReference>
<sequence length="318" mass="34512">MSTSRERFLAFRKSLGHPPRLARHHVRARGLEFAVFTSPPVPDTLPLVCVNGGLLYDHRILWPALAPLAAHRQVVLYDQRGRGASQAPPGVRAARIEHDGGDLPAIREALGIDRWDVLGHSWGGGIAMLGVLQDQPATRRLVLVDPVGAASEWLPGLHDAALAYLAECNPAAHDALAAFDPTGLTEPDPRFHSAYARAYYPAWFADQALATLFVPPRTSSGTGAVVAARLRRDGYDWREPLRALSVPSLVIHGERDLIPVAQSRRTVGLLPHARLELVANAGHMPFWEAPERFFGLVNAFLGTTALSPAPSSLVPTPR</sequence>
<dbReference type="Gene3D" id="3.40.50.1820">
    <property type="entry name" value="alpha/beta hydrolase"/>
    <property type="match status" value="1"/>
</dbReference>
<dbReference type="GO" id="GO:0016020">
    <property type="term" value="C:membrane"/>
    <property type="evidence" value="ECO:0007669"/>
    <property type="project" value="TreeGrafter"/>
</dbReference>
<keyword evidence="4" id="KW-1185">Reference proteome</keyword>
<evidence type="ECO:0000313" key="3">
    <source>
        <dbReference type="EMBL" id="AHG89656.1"/>
    </source>
</evidence>
<evidence type="ECO:0000313" key="4">
    <source>
        <dbReference type="Proteomes" id="UP000019151"/>
    </source>
</evidence>
<protein>
    <submittedName>
        <fullName evidence="3">Putative hydrolase</fullName>
    </submittedName>
</protein>
<keyword evidence="1 3" id="KW-0378">Hydrolase</keyword>
<dbReference type="EMBL" id="CP007128">
    <property type="protein sequence ID" value="AHG89656.1"/>
    <property type="molecule type" value="Genomic_DNA"/>
</dbReference>
<feature type="domain" description="AB hydrolase-1" evidence="2">
    <location>
        <begin position="46"/>
        <end position="290"/>
    </location>
</feature>
<dbReference type="Proteomes" id="UP000019151">
    <property type="component" value="Chromosome"/>
</dbReference>
<organism evidence="3 4">
    <name type="scientific">Gemmatirosa kalamazoonensis</name>
    <dbReference type="NCBI Taxonomy" id="861299"/>
    <lineage>
        <taxon>Bacteria</taxon>
        <taxon>Pseudomonadati</taxon>
        <taxon>Gemmatimonadota</taxon>
        <taxon>Gemmatimonadia</taxon>
        <taxon>Gemmatimonadales</taxon>
        <taxon>Gemmatimonadaceae</taxon>
        <taxon>Gemmatirosa</taxon>
    </lineage>
</organism>
<name>W0RFS6_9BACT</name>
<reference evidence="3 4" key="1">
    <citation type="journal article" date="2014" name="Genome Announc.">
        <title>Genome Sequence and Methylome of Soil Bacterium Gemmatirosa kalamazoonensis KBS708T, a Member of the Rarely Cultivated Gemmatimonadetes Phylum.</title>
        <authorList>
            <person name="Debruyn J.M."/>
            <person name="Radosevich M."/>
            <person name="Wommack K.E."/>
            <person name="Polson S.W."/>
            <person name="Hauser L.J."/>
            <person name="Fawaz M.N."/>
            <person name="Korlach J."/>
            <person name="Tsai Y.C."/>
        </authorList>
    </citation>
    <scope>NUCLEOTIDE SEQUENCE [LARGE SCALE GENOMIC DNA]</scope>
    <source>
        <strain evidence="3 4">KBS708</strain>
    </source>
</reference>
<dbReference type="HOGENOM" id="CLU_020336_50_0_0"/>
<accession>W0RFS6</accession>